<sequence>MRIDAHAHAFDASVVLAQDRRYQPDYEAPAEAWLAQLDAHGIHCGVLVQPSFLATDNSYLLGVLARYPERLRGVAVAELTATAEELADLKARGVRAMRLNLIGRSHRGLKDIGGRRFLSQCMELGLAVEVQAEGDAWLEILPSLLVSGAPIVIDHLGRPTSPRCPGFGAILDAAALPRVWVKVSAPYRSPPTVAGACLALLAKRAGTERLIWGSDWPWTQHEAGRSMSEAMRWITPHLPASALPSVTGGNAARLFGF</sequence>
<dbReference type="AlphaFoldDB" id="A0A364NVC5"/>
<dbReference type="GO" id="GO:0016787">
    <property type="term" value="F:hydrolase activity"/>
    <property type="evidence" value="ECO:0007669"/>
    <property type="project" value="UniProtKB-KW"/>
</dbReference>
<comment type="caution">
    <text evidence="2">The sequence shown here is derived from an EMBL/GenBank/DDBJ whole genome shotgun (WGS) entry which is preliminary data.</text>
</comment>
<name>A0A364NVC5_9PROT</name>
<dbReference type="InterPro" id="IPR006680">
    <property type="entry name" value="Amidohydro-rel"/>
</dbReference>
<dbReference type="Gene3D" id="3.20.20.140">
    <property type="entry name" value="Metal-dependent hydrolases"/>
    <property type="match status" value="1"/>
</dbReference>
<dbReference type="OrthoDB" id="9787654at2"/>
<accession>A0A364NVC5</accession>
<dbReference type="PANTHER" id="PTHR35563">
    <property type="entry name" value="BARREL METAL-DEPENDENT HYDROLASE, PUTATIVE (AFU_ORTHOLOGUE AFUA_1G16240)-RELATED"/>
    <property type="match status" value="1"/>
</dbReference>
<reference evidence="2 3" key="1">
    <citation type="submission" date="2017-11" db="EMBL/GenBank/DDBJ databases">
        <title>Draft genome sequence of magnetotactic bacterium Magnetospirillum kuznetsovii LBB-42.</title>
        <authorList>
            <person name="Grouzdev D.S."/>
            <person name="Rysina M.S."/>
            <person name="Baslerov R.V."/>
            <person name="Koziaeva V."/>
        </authorList>
    </citation>
    <scope>NUCLEOTIDE SEQUENCE [LARGE SCALE GENOMIC DNA]</scope>
    <source>
        <strain evidence="2 3">LBB-42</strain>
    </source>
</reference>
<dbReference type="InterPro" id="IPR032466">
    <property type="entry name" value="Metal_Hydrolase"/>
</dbReference>
<keyword evidence="3" id="KW-1185">Reference proteome</keyword>
<dbReference type="PANTHER" id="PTHR35563:SF2">
    <property type="entry name" value="BARREL METAL-DEPENDENT HYDROLASE, PUTATIVE (AFU_ORTHOLOGUE AFUA_1G16240)-RELATED"/>
    <property type="match status" value="1"/>
</dbReference>
<protein>
    <submittedName>
        <fullName evidence="2">Amidohydrolase</fullName>
    </submittedName>
</protein>
<dbReference type="Proteomes" id="UP000251075">
    <property type="component" value="Unassembled WGS sequence"/>
</dbReference>
<dbReference type="RefSeq" id="WP_112146094.1">
    <property type="nucleotide sequence ID" value="NZ_PGTO01000013.1"/>
</dbReference>
<organism evidence="2 3">
    <name type="scientific">Paramagnetospirillum kuznetsovii</name>
    <dbReference type="NCBI Taxonomy" id="2053833"/>
    <lineage>
        <taxon>Bacteria</taxon>
        <taxon>Pseudomonadati</taxon>
        <taxon>Pseudomonadota</taxon>
        <taxon>Alphaproteobacteria</taxon>
        <taxon>Rhodospirillales</taxon>
        <taxon>Magnetospirillaceae</taxon>
        <taxon>Paramagnetospirillum</taxon>
    </lineage>
</organism>
<evidence type="ECO:0000259" key="1">
    <source>
        <dbReference type="Pfam" id="PF04909"/>
    </source>
</evidence>
<evidence type="ECO:0000313" key="3">
    <source>
        <dbReference type="Proteomes" id="UP000251075"/>
    </source>
</evidence>
<proteinExistence type="predicted"/>
<gene>
    <name evidence="2" type="ORF">CU669_14850</name>
</gene>
<keyword evidence="2" id="KW-0378">Hydrolase</keyword>
<feature type="domain" description="Amidohydrolase-related" evidence="1">
    <location>
        <begin position="3"/>
        <end position="257"/>
    </location>
</feature>
<dbReference type="Pfam" id="PF04909">
    <property type="entry name" value="Amidohydro_2"/>
    <property type="match status" value="1"/>
</dbReference>
<evidence type="ECO:0000313" key="2">
    <source>
        <dbReference type="EMBL" id="RAU21039.1"/>
    </source>
</evidence>
<dbReference type="EMBL" id="PGTO01000013">
    <property type="protein sequence ID" value="RAU21039.1"/>
    <property type="molecule type" value="Genomic_DNA"/>
</dbReference>
<dbReference type="SUPFAM" id="SSF51556">
    <property type="entry name" value="Metallo-dependent hydrolases"/>
    <property type="match status" value="1"/>
</dbReference>
<dbReference type="InterPro" id="IPR052358">
    <property type="entry name" value="Aro_Compnd_Degr_Hydrolases"/>
</dbReference>